<keyword evidence="3" id="KW-1185">Reference proteome</keyword>
<evidence type="ECO:0000313" key="2">
    <source>
        <dbReference type="EMBL" id="KAF9461559.1"/>
    </source>
</evidence>
<evidence type="ECO:0000259" key="1">
    <source>
        <dbReference type="Pfam" id="PF13391"/>
    </source>
</evidence>
<organism evidence="2 3">
    <name type="scientific">Collybia nuda</name>
    <dbReference type="NCBI Taxonomy" id="64659"/>
    <lineage>
        <taxon>Eukaryota</taxon>
        <taxon>Fungi</taxon>
        <taxon>Dikarya</taxon>
        <taxon>Basidiomycota</taxon>
        <taxon>Agaricomycotina</taxon>
        <taxon>Agaricomycetes</taxon>
        <taxon>Agaricomycetidae</taxon>
        <taxon>Agaricales</taxon>
        <taxon>Tricholomatineae</taxon>
        <taxon>Clitocybaceae</taxon>
        <taxon>Collybia</taxon>
    </lineage>
</organism>
<dbReference type="InterPro" id="IPR003615">
    <property type="entry name" value="HNH_nuc"/>
</dbReference>
<protein>
    <recommendedName>
        <fullName evidence="1">HNH nuclease domain-containing protein</fullName>
    </recommendedName>
</protein>
<dbReference type="OrthoDB" id="2142759at2759"/>
<dbReference type="Pfam" id="PF13391">
    <property type="entry name" value="HNH_2"/>
    <property type="match status" value="1"/>
</dbReference>
<evidence type="ECO:0000313" key="3">
    <source>
        <dbReference type="Proteomes" id="UP000807353"/>
    </source>
</evidence>
<dbReference type="EMBL" id="MU150282">
    <property type="protein sequence ID" value="KAF9461559.1"/>
    <property type="molecule type" value="Genomic_DNA"/>
</dbReference>
<proteinExistence type="predicted"/>
<sequence length="191" mass="22217">MPEKIQKKNDSTKKYSRSRITRRQTLLRDQRCVITGDTFPWGQHGPNASGFQVAHLLALFTISQDDYKALVPLTSPIRKYLGKSVDLDKPYNTMLMRADIHAYYDDYQFSIWYDREKKSFRIIRFEKHGAPRLDKIVQVNLKLENGTQKINDTIAAVDIEFLLEQTRLCVHRRFSGEGKVNIAHTSLCKKP</sequence>
<feature type="domain" description="HNH nuclease" evidence="1">
    <location>
        <begin position="32"/>
        <end position="111"/>
    </location>
</feature>
<comment type="caution">
    <text evidence="2">The sequence shown here is derived from an EMBL/GenBank/DDBJ whole genome shotgun (WGS) entry which is preliminary data.</text>
</comment>
<gene>
    <name evidence="2" type="ORF">BDZ94DRAFT_1310445</name>
</gene>
<reference evidence="2" key="1">
    <citation type="submission" date="2020-11" db="EMBL/GenBank/DDBJ databases">
        <authorList>
            <consortium name="DOE Joint Genome Institute"/>
            <person name="Ahrendt S."/>
            <person name="Riley R."/>
            <person name="Andreopoulos W."/>
            <person name="Labutti K."/>
            <person name="Pangilinan J."/>
            <person name="Ruiz-Duenas F.J."/>
            <person name="Barrasa J.M."/>
            <person name="Sanchez-Garcia M."/>
            <person name="Camarero S."/>
            <person name="Miyauchi S."/>
            <person name="Serrano A."/>
            <person name="Linde D."/>
            <person name="Babiker R."/>
            <person name="Drula E."/>
            <person name="Ayuso-Fernandez I."/>
            <person name="Pacheco R."/>
            <person name="Padilla G."/>
            <person name="Ferreira P."/>
            <person name="Barriuso J."/>
            <person name="Kellner H."/>
            <person name="Castanera R."/>
            <person name="Alfaro M."/>
            <person name="Ramirez L."/>
            <person name="Pisabarro A.G."/>
            <person name="Kuo A."/>
            <person name="Tritt A."/>
            <person name="Lipzen A."/>
            <person name="He G."/>
            <person name="Yan M."/>
            <person name="Ng V."/>
            <person name="Cullen D."/>
            <person name="Martin F."/>
            <person name="Rosso M.-N."/>
            <person name="Henrissat B."/>
            <person name="Hibbett D."/>
            <person name="Martinez A.T."/>
            <person name="Grigoriev I.V."/>
        </authorList>
    </citation>
    <scope>NUCLEOTIDE SEQUENCE</scope>
    <source>
        <strain evidence="2">CBS 247.69</strain>
    </source>
</reference>
<accession>A0A9P6CI49</accession>
<dbReference type="Proteomes" id="UP000807353">
    <property type="component" value="Unassembled WGS sequence"/>
</dbReference>
<dbReference type="AlphaFoldDB" id="A0A9P6CI49"/>
<name>A0A9P6CI49_9AGAR</name>